<evidence type="ECO:0000313" key="5">
    <source>
        <dbReference type="Proteomes" id="UP000059425"/>
    </source>
</evidence>
<dbReference type="EMBL" id="CP012831">
    <property type="protein sequence ID" value="ALI08323.1"/>
    <property type="molecule type" value="Genomic_DNA"/>
</dbReference>
<sequence length="232" mass="25999">MSALQLVVFPVHAQADAAWHAVLDAQQMRHAATLGERQRVRYLNARIALRLTVAGLVQCDPQRVVIEQQASGQLRICTHPRLFASVTYAQRLGLLAVGSSRVGLDYEDGAAPVFWRSAVRRYFCESERRWLQSRDEGTREADFVWLWTRRESLLKYRGSGIRGDTRCLCRPEDAAPSQRSFSLAGGVGTLTGEVLTADLLPSRLALCGEWSPELDFSWHQAPGRMPCCVRSE</sequence>
<dbReference type="Proteomes" id="UP000059425">
    <property type="component" value="Chromosome"/>
</dbReference>
<evidence type="ECO:0000313" key="4">
    <source>
        <dbReference type="EMBL" id="ALI08323.1"/>
    </source>
</evidence>
<evidence type="ECO:0000256" key="1">
    <source>
        <dbReference type="ARBA" id="ARBA00010990"/>
    </source>
</evidence>
<evidence type="ECO:0000256" key="2">
    <source>
        <dbReference type="ARBA" id="ARBA00022679"/>
    </source>
</evidence>
<dbReference type="PANTHER" id="PTHR12215">
    <property type="entry name" value="PHOSPHOPANTETHEINE TRANSFERASE"/>
    <property type="match status" value="1"/>
</dbReference>
<dbReference type="InterPro" id="IPR050559">
    <property type="entry name" value="P-Pant_transferase_sf"/>
</dbReference>
<dbReference type="OrthoDB" id="9808281at2"/>
<dbReference type="InterPro" id="IPR008278">
    <property type="entry name" value="4-PPantetheinyl_Trfase_dom"/>
</dbReference>
<dbReference type="RefSeq" id="WP_060740632.1">
    <property type="nucleotide sequence ID" value="NZ_CP012831.1"/>
</dbReference>
<comment type="similarity">
    <text evidence="1">Belongs to the P-Pant transferase superfamily. Gsp/Sfp/HetI/AcpT family.</text>
</comment>
<feature type="domain" description="4'-phosphopantetheinyl transferase" evidence="3">
    <location>
        <begin position="101"/>
        <end position="165"/>
    </location>
</feature>
<dbReference type="SUPFAM" id="SSF56214">
    <property type="entry name" value="4'-phosphopantetheinyl transferase"/>
    <property type="match status" value="1"/>
</dbReference>
<name>A0A0N9XAI6_PSEFL</name>
<dbReference type="GO" id="GO:0008897">
    <property type="term" value="F:holo-[acyl-carrier-protein] synthase activity"/>
    <property type="evidence" value="ECO:0007669"/>
    <property type="project" value="InterPro"/>
</dbReference>
<reference evidence="5" key="1">
    <citation type="submission" date="2015-09" db="EMBL/GenBank/DDBJ databases">
        <title>Whole genome sequence of Pseudomonas fluorescens FW300-N2C3.</title>
        <authorList>
            <person name="Ray J."/>
            <person name="Melnyk R."/>
            <person name="Deutschbauer A."/>
        </authorList>
    </citation>
    <scope>NUCLEOTIDE SEQUENCE [LARGE SCALE GENOMIC DNA]</scope>
    <source>
        <strain evidence="5">FW300-N2C3</strain>
    </source>
</reference>
<organism evidence="4 5">
    <name type="scientific">Pseudomonas fluorescens</name>
    <dbReference type="NCBI Taxonomy" id="294"/>
    <lineage>
        <taxon>Bacteria</taxon>
        <taxon>Pseudomonadati</taxon>
        <taxon>Pseudomonadota</taxon>
        <taxon>Gammaproteobacteria</taxon>
        <taxon>Pseudomonadales</taxon>
        <taxon>Pseudomonadaceae</taxon>
        <taxon>Pseudomonas</taxon>
    </lineage>
</organism>
<gene>
    <name evidence="4" type="ORF">AO356_16365</name>
</gene>
<dbReference type="GO" id="GO:0000287">
    <property type="term" value="F:magnesium ion binding"/>
    <property type="evidence" value="ECO:0007669"/>
    <property type="project" value="InterPro"/>
</dbReference>
<accession>A0A0N9XAI6</accession>
<dbReference type="InterPro" id="IPR037143">
    <property type="entry name" value="4-PPantetheinyl_Trfase_dom_sf"/>
</dbReference>
<evidence type="ECO:0000259" key="3">
    <source>
        <dbReference type="Pfam" id="PF01648"/>
    </source>
</evidence>
<reference evidence="4 5" key="2">
    <citation type="journal article" date="2018" name="Nature">
        <title>Mutant phenotypes for thousands of bacterial genes of unknown function.</title>
        <authorList>
            <person name="Price M.N."/>
            <person name="Wetmore K.M."/>
            <person name="Waters R.J."/>
            <person name="Callaghan M."/>
            <person name="Ray J."/>
            <person name="Liu H."/>
            <person name="Kuehl J.V."/>
            <person name="Melnyk R.A."/>
            <person name="Lamson J.S."/>
            <person name="Suh Y."/>
            <person name="Carlson H.K."/>
            <person name="Esquivel Z."/>
            <person name="Sadeeshkumar H."/>
            <person name="Chakraborty R."/>
            <person name="Zane G.M."/>
            <person name="Rubin B.E."/>
            <person name="Wall J.D."/>
            <person name="Visel A."/>
            <person name="Bristow J."/>
            <person name="Blow M.J."/>
            <person name="Arkin A.P."/>
            <person name="Deutschbauer A.M."/>
        </authorList>
    </citation>
    <scope>NUCLEOTIDE SEQUENCE [LARGE SCALE GENOMIC DNA]</scope>
    <source>
        <strain evidence="4 5">FW300-N2C3</strain>
    </source>
</reference>
<protein>
    <recommendedName>
        <fullName evidence="3">4'-phosphopantetheinyl transferase domain-containing protein</fullName>
    </recommendedName>
</protein>
<proteinExistence type="inferred from homology"/>
<dbReference type="Gene3D" id="3.90.470.20">
    <property type="entry name" value="4'-phosphopantetheinyl transferase domain"/>
    <property type="match status" value="2"/>
</dbReference>
<dbReference type="Pfam" id="PF01648">
    <property type="entry name" value="ACPS"/>
    <property type="match status" value="1"/>
</dbReference>
<dbReference type="GO" id="GO:0005829">
    <property type="term" value="C:cytosol"/>
    <property type="evidence" value="ECO:0007669"/>
    <property type="project" value="TreeGrafter"/>
</dbReference>
<dbReference type="GO" id="GO:0019878">
    <property type="term" value="P:lysine biosynthetic process via aminoadipic acid"/>
    <property type="evidence" value="ECO:0007669"/>
    <property type="project" value="TreeGrafter"/>
</dbReference>
<dbReference type="PANTHER" id="PTHR12215:SF10">
    <property type="entry name" value="L-AMINOADIPATE-SEMIALDEHYDE DEHYDROGENASE-PHOSPHOPANTETHEINYL TRANSFERASE"/>
    <property type="match status" value="1"/>
</dbReference>
<dbReference type="AlphaFoldDB" id="A0A0N9XAI6"/>
<keyword evidence="2" id="KW-0808">Transferase</keyword>